<dbReference type="InterPro" id="IPR003325">
    <property type="entry name" value="TerD"/>
</dbReference>
<evidence type="ECO:0000313" key="3">
    <source>
        <dbReference type="Proteomes" id="UP001199054"/>
    </source>
</evidence>
<proteinExistence type="predicted"/>
<dbReference type="Gene3D" id="2.60.60.30">
    <property type="entry name" value="sav2460 like domains"/>
    <property type="match status" value="1"/>
</dbReference>
<feature type="region of interest" description="Disordered" evidence="1">
    <location>
        <begin position="109"/>
        <end position="136"/>
    </location>
</feature>
<dbReference type="EMBL" id="JAJAUY010000067">
    <property type="protein sequence ID" value="MCB5181210.1"/>
    <property type="molecule type" value="Genomic_DNA"/>
</dbReference>
<sequence>GTDGEPGGRPAGSAAGSDGEPGGLPAGLVRALRQGLPKVGPGPLLSALGALRVRAEDRTGRRRVFFPGGEVTRALAVPERRPPLPARHVTQAVALLEAELLRRFAAAGERGARGQGQGDPDGGDVGGGGLGGGGVDGGRGGGAYELAVLDTDLADLTVPFTERATARALVAVPRGSRRPVPEGEVLRMFLHWTEPEGNRTDLDLSVAFFDADWGFAGLCDYTHLRFGEDAAVHSGDLTSAPAPDGATEYVDLDPARLAAHGVRYAVPLVLSFNNVPFDQLTDAFAGFMALPAHGPRGASYDPRTVRQRFDLAGASRICLPMVVDLAERQALWTDVHLPPAEGFQSVAAMGPRLGEVVRDVHEQFGARSRVTLWDLTVWRAAVRTREVAVLRRAREPGAADELWTFRRAADEPAAAFADRIARLTEPDLRVPGGDPEAGAARLASGKRVFLATVHGGPAPDRATGTVYRLFPATAAYGPGFREVTAGELVAELG</sequence>
<name>A0ABS8B9B4_9ACTN</name>
<protein>
    <submittedName>
        <fullName evidence="2">TerD family protein</fullName>
    </submittedName>
</protein>
<dbReference type="PANTHER" id="PTHR32097">
    <property type="entry name" value="CAMP-BINDING PROTEIN 1-RELATED"/>
    <property type="match status" value="1"/>
</dbReference>
<feature type="compositionally biased region" description="Gly residues" evidence="1">
    <location>
        <begin position="113"/>
        <end position="136"/>
    </location>
</feature>
<dbReference type="CDD" id="cd06974">
    <property type="entry name" value="TerD_like"/>
    <property type="match status" value="1"/>
</dbReference>
<dbReference type="PANTHER" id="PTHR32097:SF18">
    <property type="entry name" value="RING-TYPE DOMAIN-CONTAINING PROTEIN"/>
    <property type="match status" value="1"/>
</dbReference>
<feature type="region of interest" description="Disordered" evidence="1">
    <location>
        <begin position="1"/>
        <end position="26"/>
    </location>
</feature>
<feature type="non-terminal residue" evidence="2">
    <location>
        <position position="1"/>
    </location>
</feature>
<dbReference type="Proteomes" id="UP001199054">
    <property type="component" value="Unassembled WGS sequence"/>
</dbReference>
<accession>A0ABS8B9B4</accession>
<feature type="compositionally biased region" description="Gly residues" evidence="1">
    <location>
        <begin position="1"/>
        <end position="10"/>
    </location>
</feature>
<keyword evidence="3" id="KW-1185">Reference proteome</keyword>
<evidence type="ECO:0000313" key="2">
    <source>
        <dbReference type="EMBL" id="MCB5181210.1"/>
    </source>
</evidence>
<gene>
    <name evidence="2" type="ORF">LG632_17720</name>
</gene>
<comment type="caution">
    <text evidence="2">The sequence shown here is derived from an EMBL/GenBank/DDBJ whole genome shotgun (WGS) entry which is preliminary data.</text>
</comment>
<reference evidence="2 3" key="1">
    <citation type="submission" date="2021-10" db="EMBL/GenBank/DDBJ databases">
        <title>Streptomyces sp. strain SMC 277, a novel streptomycete isolated from soil.</title>
        <authorList>
            <person name="Chanama M."/>
        </authorList>
    </citation>
    <scope>NUCLEOTIDE SEQUENCE [LARGE SCALE GENOMIC DNA]</scope>
    <source>
        <strain evidence="2 3">SMC 277</strain>
    </source>
</reference>
<organism evidence="2 3">
    <name type="scientific">Streptomyces antimicrobicus</name>
    <dbReference type="NCBI Taxonomy" id="2883108"/>
    <lineage>
        <taxon>Bacteria</taxon>
        <taxon>Bacillati</taxon>
        <taxon>Actinomycetota</taxon>
        <taxon>Actinomycetes</taxon>
        <taxon>Kitasatosporales</taxon>
        <taxon>Streptomycetaceae</taxon>
        <taxon>Streptomyces</taxon>
    </lineage>
</organism>
<evidence type="ECO:0000256" key="1">
    <source>
        <dbReference type="SAM" id="MobiDB-lite"/>
    </source>
</evidence>
<dbReference type="InterPro" id="IPR051324">
    <property type="entry name" value="Stress/Tellurium_Resist"/>
</dbReference>